<dbReference type="GO" id="GO:0006274">
    <property type="term" value="P:DNA replication termination"/>
    <property type="evidence" value="ECO:0007669"/>
    <property type="project" value="TreeGrafter"/>
</dbReference>
<proteinExistence type="predicted"/>
<dbReference type="PANTHER" id="PTHR12775">
    <property type="entry name" value="PROTEIN C20ORF43 HOMOLOG"/>
    <property type="match status" value="1"/>
</dbReference>
<evidence type="ECO:0000313" key="3">
    <source>
        <dbReference type="Proteomes" id="UP000824540"/>
    </source>
</evidence>
<organism evidence="2 3">
    <name type="scientific">Albula glossodonta</name>
    <name type="common">roundjaw bonefish</name>
    <dbReference type="NCBI Taxonomy" id="121402"/>
    <lineage>
        <taxon>Eukaryota</taxon>
        <taxon>Metazoa</taxon>
        <taxon>Chordata</taxon>
        <taxon>Craniata</taxon>
        <taxon>Vertebrata</taxon>
        <taxon>Euteleostomi</taxon>
        <taxon>Actinopterygii</taxon>
        <taxon>Neopterygii</taxon>
        <taxon>Teleostei</taxon>
        <taxon>Albuliformes</taxon>
        <taxon>Albulidae</taxon>
        <taxon>Albula</taxon>
    </lineage>
</organism>
<protein>
    <submittedName>
        <fullName evidence="2">Uncharacterized protein</fullName>
    </submittedName>
</protein>
<dbReference type="Proteomes" id="UP000824540">
    <property type="component" value="Unassembled WGS sequence"/>
</dbReference>
<gene>
    <name evidence="2" type="ORF">JZ751_017972</name>
</gene>
<evidence type="ECO:0000256" key="1">
    <source>
        <dbReference type="SAM" id="MobiDB-lite"/>
    </source>
</evidence>
<feature type="compositionally biased region" description="Basic and acidic residues" evidence="1">
    <location>
        <begin position="155"/>
        <end position="165"/>
    </location>
</feature>
<sequence>MVCVAPESRGECGARTEHSHAVLAAFPVFPVPQAAATAVVRMAVSRGCGDPFQEDDIVILNGTKEEVEKLQERMMEKRAKAKASKKSKKNKPAETISKSEEVKECAASSKASSSEPKAPMENGSDSGGSSDPGPSTSTSTSKVKKPAGGPGSKRSIQDMEEKSEAYKSLFTSHSTAKRTKDQTSNW</sequence>
<feature type="region of interest" description="Disordered" evidence="1">
    <location>
        <begin position="73"/>
        <end position="186"/>
    </location>
</feature>
<evidence type="ECO:0000313" key="2">
    <source>
        <dbReference type="EMBL" id="KAG9353377.1"/>
    </source>
</evidence>
<feature type="compositionally biased region" description="Basic residues" evidence="1">
    <location>
        <begin position="79"/>
        <end position="90"/>
    </location>
</feature>
<accession>A0A8T2PPT6</accession>
<feature type="non-terminal residue" evidence="2">
    <location>
        <position position="1"/>
    </location>
</feature>
<reference evidence="2" key="1">
    <citation type="thesis" date="2021" institute="BYU ScholarsArchive" country="Provo, UT, USA">
        <title>Applications of and Algorithms for Genome Assembly and Genomic Analyses with an Emphasis on Marine Teleosts.</title>
        <authorList>
            <person name="Pickett B.D."/>
        </authorList>
    </citation>
    <scope>NUCLEOTIDE SEQUENCE</scope>
    <source>
        <strain evidence="2">HI-2016</strain>
    </source>
</reference>
<name>A0A8T2PPT6_9TELE</name>
<dbReference type="OrthoDB" id="247013at2759"/>
<dbReference type="EMBL" id="JAFBMS010000004">
    <property type="protein sequence ID" value="KAG9353377.1"/>
    <property type="molecule type" value="Genomic_DNA"/>
</dbReference>
<comment type="caution">
    <text evidence="2">The sequence shown here is derived from an EMBL/GenBank/DDBJ whole genome shotgun (WGS) entry which is preliminary data.</text>
</comment>
<dbReference type="GO" id="GO:0005634">
    <property type="term" value="C:nucleus"/>
    <property type="evidence" value="ECO:0007669"/>
    <property type="project" value="TreeGrafter"/>
</dbReference>
<dbReference type="Pfam" id="PF04641">
    <property type="entry name" value="Rtf2"/>
    <property type="match status" value="1"/>
</dbReference>
<dbReference type="InterPro" id="IPR006735">
    <property type="entry name" value="Rtf2"/>
</dbReference>
<dbReference type="PANTHER" id="PTHR12775:SF0">
    <property type="entry name" value="REPLICATION TERMINATION FACTOR 2"/>
    <property type="match status" value="1"/>
</dbReference>
<dbReference type="AlphaFoldDB" id="A0A8T2PPT6"/>
<keyword evidence="3" id="KW-1185">Reference proteome</keyword>
<feature type="compositionally biased region" description="Low complexity" evidence="1">
    <location>
        <begin position="105"/>
        <end position="141"/>
    </location>
</feature>